<sequence length="696" mass="76272">MSRAKLARSVVDTCADCGAFDPTWASINKGILICDECCSVHRTLGRHVSHVKSLRKGTWIPAQLAMVHALHSNGANSIWEHSLLDPTNSKSVRKKPQAKDPVKPTKADFIRTKHQLLGFVFRGGNKEDKDSGDSQDGDVSKQLHSSVRTANLETSLRLLSCGADPNYLHQEKGTCPLHVAAGAGQASQVELLLIYGADPGGSDSFGKTPSDHSSEAGYKDIAHRLVESQFELTDRISYYLCERKPDHSSGQHFLIPEMADSIDSNSEVAKAAKRKLQMLPNYLFEEMAMDAYDEVDRRETEQYWLSLQGPVLLQTVDRSHSVPFLPVNAELSPTRNQARQKLGRLNAREFATLLIDLLSEAKRRQQGGMVFSLKGILVCRSKGAGNQLSTLCIDIQPNMKLDGSDDEPLYDSVASEEEFVLAEQQQILAEQKLANSIKGLQDLNQQKSGVSVEAYIGIKEQLSLSNVRMQELLASNTNMQTQIAQLQNMVQTLVQENNQLKTQPVPVVAGAAQPVALNGPATSSSKSLEEPVTLRGSKIHAARHYSMYEPREGPRSPQRSTPTNSPAAAAASATSATSLPVPTTSDEVVRRTNIITKRIQEVFHNVQNRRHDQVEPCAQRIVEAVQSMATIVPQGSSEEVKTCINQLTTSAFRLLAECHEAGTVASCPPDQAVTQRIIQGAYDVAKATKQLVTLFQ</sequence>
<feature type="repeat" description="ANK" evidence="8">
    <location>
        <begin position="172"/>
        <end position="204"/>
    </location>
</feature>
<evidence type="ECO:0000256" key="7">
    <source>
        <dbReference type="ARBA" id="ARBA00023054"/>
    </source>
</evidence>
<dbReference type="HOGENOM" id="CLU_009739_0_0_1"/>
<evidence type="ECO:0000256" key="8">
    <source>
        <dbReference type="PROSITE-ProRule" id="PRU00023"/>
    </source>
</evidence>
<dbReference type="GO" id="GO:0045202">
    <property type="term" value="C:synapse"/>
    <property type="evidence" value="ECO:0000318"/>
    <property type="project" value="GO_Central"/>
</dbReference>
<keyword evidence="4 9" id="KW-0863">Zinc-finger</keyword>
<evidence type="ECO:0000256" key="9">
    <source>
        <dbReference type="PROSITE-ProRule" id="PRU00288"/>
    </source>
</evidence>
<dbReference type="SMART" id="SM00555">
    <property type="entry name" value="GIT"/>
    <property type="match status" value="2"/>
</dbReference>
<proteinExistence type="predicted"/>
<feature type="compositionally biased region" description="Low complexity" evidence="11">
    <location>
        <begin position="560"/>
        <end position="585"/>
    </location>
</feature>
<dbReference type="PANTHER" id="PTHR46097:SF3">
    <property type="entry name" value="ARF GTPASE-ACTIVATING PROTEIN GIT"/>
    <property type="match status" value="1"/>
</dbReference>
<dbReference type="FunCoup" id="E9G888">
    <property type="interactions" value="944"/>
</dbReference>
<dbReference type="Proteomes" id="UP000000305">
    <property type="component" value="Unassembled WGS sequence"/>
</dbReference>
<dbReference type="GO" id="GO:0008277">
    <property type="term" value="P:regulation of G protein-coupled receptor signaling pathway"/>
    <property type="evidence" value="ECO:0000318"/>
    <property type="project" value="GO_Central"/>
</dbReference>
<keyword evidence="3" id="KW-0677">Repeat</keyword>
<evidence type="ECO:0000256" key="10">
    <source>
        <dbReference type="SAM" id="Coils"/>
    </source>
</evidence>
<dbReference type="GO" id="GO:0007420">
    <property type="term" value="P:brain development"/>
    <property type="evidence" value="ECO:0000318"/>
    <property type="project" value="GO_Central"/>
</dbReference>
<keyword evidence="2" id="KW-0479">Metal-binding</keyword>
<accession>E9G888</accession>
<dbReference type="SUPFAM" id="SSF57863">
    <property type="entry name" value="ArfGap/RecO-like zinc finger"/>
    <property type="match status" value="1"/>
</dbReference>
<dbReference type="Gene3D" id="1.20.120.330">
    <property type="entry name" value="Nucleotidyltransferases domain 2"/>
    <property type="match status" value="1"/>
</dbReference>
<dbReference type="InterPro" id="IPR036770">
    <property type="entry name" value="Ankyrin_rpt-contain_sf"/>
</dbReference>
<dbReference type="OMA" id="DPNYYHE"/>
<dbReference type="Gene3D" id="1.25.40.20">
    <property type="entry name" value="Ankyrin repeat-containing domain"/>
    <property type="match status" value="1"/>
</dbReference>
<keyword evidence="6 8" id="KW-0040">ANK repeat</keyword>
<feature type="coiled-coil region" evidence="10">
    <location>
        <begin position="469"/>
        <end position="503"/>
    </location>
</feature>
<organism evidence="13 14">
    <name type="scientific">Daphnia pulex</name>
    <name type="common">Water flea</name>
    <dbReference type="NCBI Taxonomy" id="6669"/>
    <lineage>
        <taxon>Eukaryota</taxon>
        <taxon>Metazoa</taxon>
        <taxon>Ecdysozoa</taxon>
        <taxon>Arthropoda</taxon>
        <taxon>Crustacea</taxon>
        <taxon>Branchiopoda</taxon>
        <taxon>Diplostraca</taxon>
        <taxon>Cladocera</taxon>
        <taxon>Anomopoda</taxon>
        <taxon>Daphniidae</taxon>
        <taxon>Daphnia</taxon>
    </lineage>
</organism>
<dbReference type="eggNOG" id="KOG0818">
    <property type="taxonomic scope" value="Eukaryota"/>
</dbReference>
<dbReference type="GO" id="GO:0005096">
    <property type="term" value="F:GTPase activator activity"/>
    <property type="evidence" value="ECO:0000318"/>
    <property type="project" value="GO_Central"/>
</dbReference>
<evidence type="ECO:0000256" key="1">
    <source>
        <dbReference type="ARBA" id="ARBA00022468"/>
    </source>
</evidence>
<dbReference type="CDD" id="cd08833">
    <property type="entry name" value="ArfGap_GIT"/>
    <property type="match status" value="1"/>
</dbReference>
<dbReference type="GO" id="GO:0036465">
    <property type="term" value="P:synaptic vesicle recycling"/>
    <property type="evidence" value="ECO:0000318"/>
    <property type="project" value="GO_Central"/>
</dbReference>
<dbReference type="InterPro" id="IPR047161">
    <property type="entry name" value="GIT-like"/>
</dbReference>
<dbReference type="PANTHER" id="PTHR46097">
    <property type="entry name" value="G PROTEIN-COUPLED RECEPTOR KINASE INTERACTING ARFGAP"/>
    <property type="match status" value="1"/>
</dbReference>
<name>E9G888_DAPPU</name>
<dbReference type="InterPro" id="IPR001164">
    <property type="entry name" value="ArfGAP_dom"/>
</dbReference>
<dbReference type="InterPro" id="IPR038508">
    <property type="entry name" value="ArfGAP_dom_sf"/>
</dbReference>
<protein>
    <recommendedName>
        <fullName evidence="12">Arf-GAP domain-containing protein</fullName>
    </recommendedName>
</protein>
<dbReference type="Pfam" id="PF08518">
    <property type="entry name" value="GIT_SHD"/>
    <property type="match status" value="2"/>
</dbReference>
<evidence type="ECO:0000256" key="5">
    <source>
        <dbReference type="ARBA" id="ARBA00022833"/>
    </source>
</evidence>
<keyword evidence="5" id="KW-0862">Zinc</keyword>
<dbReference type="PROSITE" id="PS50088">
    <property type="entry name" value="ANK_REPEAT"/>
    <property type="match status" value="1"/>
</dbReference>
<dbReference type="InterPro" id="IPR013724">
    <property type="entry name" value="GIT_SHD"/>
</dbReference>
<dbReference type="PROSITE" id="PS50115">
    <property type="entry name" value="ARFGAP"/>
    <property type="match status" value="1"/>
</dbReference>
<dbReference type="InterPro" id="IPR022018">
    <property type="entry name" value="GIT1_C"/>
</dbReference>
<evidence type="ECO:0000256" key="4">
    <source>
        <dbReference type="ARBA" id="ARBA00022771"/>
    </source>
</evidence>
<gene>
    <name evidence="13" type="ORF">DAPPUDRAFT_314966</name>
</gene>
<dbReference type="OrthoDB" id="5588096at2759"/>
<dbReference type="InParanoid" id="E9G888"/>
<dbReference type="GO" id="GO:0098793">
    <property type="term" value="C:presynapse"/>
    <property type="evidence" value="ECO:0007669"/>
    <property type="project" value="GOC"/>
</dbReference>
<dbReference type="SMART" id="SM00105">
    <property type="entry name" value="ArfGap"/>
    <property type="match status" value="1"/>
</dbReference>
<dbReference type="PROSITE" id="PS50297">
    <property type="entry name" value="ANK_REP_REGION"/>
    <property type="match status" value="1"/>
</dbReference>
<dbReference type="PRINTS" id="PR00405">
    <property type="entry name" value="REVINTRACTNG"/>
</dbReference>
<dbReference type="EMBL" id="GL732535">
    <property type="protein sequence ID" value="EFX84315.1"/>
    <property type="molecule type" value="Genomic_DNA"/>
</dbReference>
<dbReference type="Pfam" id="PF16559">
    <property type="entry name" value="GIT_CC"/>
    <property type="match status" value="1"/>
</dbReference>
<dbReference type="InterPro" id="IPR002110">
    <property type="entry name" value="Ankyrin_rpt"/>
</dbReference>
<dbReference type="Gene3D" id="1.20.5.170">
    <property type="match status" value="1"/>
</dbReference>
<keyword evidence="7 10" id="KW-0175">Coiled coil</keyword>
<dbReference type="Pfam" id="PF12205">
    <property type="entry name" value="GIT1_C"/>
    <property type="match status" value="1"/>
</dbReference>
<evidence type="ECO:0000313" key="14">
    <source>
        <dbReference type="Proteomes" id="UP000000305"/>
    </source>
</evidence>
<dbReference type="PhylomeDB" id="E9G888"/>
<dbReference type="Pfam" id="PF12796">
    <property type="entry name" value="Ank_2"/>
    <property type="match status" value="1"/>
</dbReference>
<feature type="region of interest" description="Disordered" evidence="11">
    <location>
        <begin position="518"/>
        <end position="585"/>
    </location>
</feature>
<evidence type="ECO:0000256" key="3">
    <source>
        <dbReference type="ARBA" id="ARBA00022737"/>
    </source>
</evidence>
<dbReference type="Gene3D" id="1.10.220.150">
    <property type="entry name" value="Arf GTPase activating protein"/>
    <property type="match status" value="1"/>
</dbReference>
<evidence type="ECO:0000256" key="6">
    <source>
        <dbReference type="ARBA" id="ARBA00023043"/>
    </source>
</evidence>
<dbReference type="GO" id="GO:0031267">
    <property type="term" value="F:small GTPase binding"/>
    <property type="evidence" value="ECO:0000318"/>
    <property type="project" value="GO_Central"/>
</dbReference>
<evidence type="ECO:0000259" key="12">
    <source>
        <dbReference type="PROSITE" id="PS50115"/>
    </source>
</evidence>
<dbReference type="InterPro" id="IPR032352">
    <property type="entry name" value="GIT1/2_CC"/>
</dbReference>
<dbReference type="SUPFAM" id="SSF48403">
    <property type="entry name" value="Ankyrin repeat"/>
    <property type="match status" value="1"/>
</dbReference>
<evidence type="ECO:0000256" key="2">
    <source>
        <dbReference type="ARBA" id="ARBA00022723"/>
    </source>
</evidence>
<dbReference type="InterPro" id="IPR037278">
    <property type="entry name" value="ARFGAP/RecO"/>
</dbReference>
<evidence type="ECO:0000256" key="11">
    <source>
        <dbReference type="SAM" id="MobiDB-lite"/>
    </source>
</evidence>
<dbReference type="AlphaFoldDB" id="E9G888"/>
<dbReference type="GO" id="GO:0032012">
    <property type="term" value="P:regulation of ARF protein signal transduction"/>
    <property type="evidence" value="ECO:0000318"/>
    <property type="project" value="GO_Central"/>
</dbReference>
<reference evidence="13 14" key="1">
    <citation type="journal article" date="2011" name="Science">
        <title>The ecoresponsive genome of Daphnia pulex.</title>
        <authorList>
            <person name="Colbourne J.K."/>
            <person name="Pfrender M.E."/>
            <person name="Gilbert D."/>
            <person name="Thomas W.K."/>
            <person name="Tucker A."/>
            <person name="Oakley T.H."/>
            <person name="Tokishita S."/>
            <person name="Aerts A."/>
            <person name="Arnold G.J."/>
            <person name="Basu M.K."/>
            <person name="Bauer D.J."/>
            <person name="Caceres C.E."/>
            <person name="Carmel L."/>
            <person name="Casola C."/>
            <person name="Choi J.H."/>
            <person name="Detter J.C."/>
            <person name="Dong Q."/>
            <person name="Dusheyko S."/>
            <person name="Eads B.D."/>
            <person name="Frohlich T."/>
            <person name="Geiler-Samerotte K.A."/>
            <person name="Gerlach D."/>
            <person name="Hatcher P."/>
            <person name="Jogdeo S."/>
            <person name="Krijgsveld J."/>
            <person name="Kriventseva E.V."/>
            <person name="Kultz D."/>
            <person name="Laforsch C."/>
            <person name="Lindquist E."/>
            <person name="Lopez J."/>
            <person name="Manak J.R."/>
            <person name="Muller J."/>
            <person name="Pangilinan J."/>
            <person name="Patwardhan R.P."/>
            <person name="Pitluck S."/>
            <person name="Pritham E.J."/>
            <person name="Rechtsteiner A."/>
            <person name="Rho M."/>
            <person name="Rogozin I.B."/>
            <person name="Sakarya O."/>
            <person name="Salamov A."/>
            <person name="Schaack S."/>
            <person name="Shapiro H."/>
            <person name="Shiga Y."/>
            <person name="Skalitzky C."/>
            <person name="Smith Z."/>
            <person name="Souvorov A."/>
            <person name="Sung W."/>
            <person name="Tang Z."/>
            <person name="Tsuchiya D."/>
            <person name="Tu H."/>
            <person name="Vos H."/>
            <person name="Wang M."/>
            <person name="Wolf Y.I."/>
            <person name="Yamagata H."/>
            <person name="Yamada T."/>
            <person name="Ye Y."/>
            <person name="Shaw J.R."/>
            <person name="Andrews J."/>
            <person name="Crease T.J."/>
            <person name="Tang H."/>
            <person name="Lucas S.M."/>
            <person name="Robertson H.M."/>
            <person name="Bork P."/>
            <person name="Koonin E.V."/>
            <person name="Zdobnov E.M."/>
            <person name="Grigoriev I.V."/>
            <person name="Lynch M."/>
            <person name="Boore J.L."/>
        </authorList>
    </citation>
    <scope>NUCLEOTIDE SEQUENCE [LARGE SCALE GENOMIC DNA]</scope>
</reference>
<keyword evidence="14" id="KW-1185">Reference proteome</keyword>
<keyword evidence="1" id="KW-0343">GTPase activation</keyword>
<dbReference type="KEGG" id="dpx:DAPPUDRAFT_314966"/>
<feature type="domain" description="Arf-GAP" evidence="12">
    <location>
        <begin position="1"/>
        <end position="127"/>
    </location>
</feature>
<dbReference type="Pfam" id="PF01412">
    <property type="entry name" value="ArfGap"/>
    <property type="match status" value="1"/>
</dbReference>
<evidence type="ECO:0000313" key="13">
    <source>
        <dbReference type="EMBL" id="EFX84315.1"/>
    </source>
</evidence>
<dbReference type="STRING" id="6669.E9G888"/>
<dbReference type="GO" id="GO:0008270">
    <property type="term" value="F:zinc ion binding"/>
    <property type="evidence" value="ECO:0007669"/>
    <property type="project" value="UniProtKB-KW"/>
</dbReference>